<feature type="region of interest" description="Disordered" evidence="3">
    <location>
        <begin position="71"/>
        <end position="116"/>
    </location>
</feature>
<evidence type="ECO:0000256" key="2">
    <source>
        <dbReference type="ARBA" id="ARBA00031039"/>
    </source>
</evidence>
<organism evidence="4 5">
    <name type="scientific">Panagrellus redivivus</name>
    <name type="common">Microworm</name>
    <dbReference type="NCBI Taxonomy" id="6233"/>
    <lineage>
        <taxon>Eukaryota</taxon>
        <taxon>Metazoa</taxon>
        <taxon>Ecdysozoa</taxon>
        <taxon>Nematoda</taxon>
        <taxon>Chromadorea</taxon>
        <taxon>Rhabditida</taxon>
        <taxon>Tylenchina</taxon>
        <taxon>Panagrolaimomorpha</taxon>
        <taxon>Panagrolaimoidea</taxon>
        <taxon>Panagrolaimidae</taxon>
        <taxon>Panagrellus</taxon>
    </lineage>
</organism>
<dbReference type="PANTHER" id="PTHR20835:SF0">
    <property type="entry name" value="E3 UBIQUITIN-PROTEIN LIGASE PPP1R11"/>
    <property type="match status" value="1"/>
</dbReference>
<dbReference type="GO" id="GO:0005634">
    <property type="term" value="C:nucleus"/>
    <property type="evidence" value="ECO:0007669"/>
    <property type="project" value="TreeGrafter"/>
</dbReference>
<dbReference type="GO" id="GO:0004865">
    <property type="term" value="F:protein serine/threonine phosphatase inhibitor activity"/>
    <property type="evidence" value="ECO:0007669"/>
    <property type="project" value="InterPro"/>
</dbReference>
<reference evidence="5" key="2">
    <citation type="submission" date="2020-10" db="UniProtKB">
        <authorList>
            <consortium name="WormBaseParasite"/>
        </authorList>
    </citation>
    <scope>IDENTIFICATION</scope>
</reference>
<evidence type="ECO:0000256" key="3">
    <source>
        <dbReference type="SAM" id="MobiDB-lite"/>
    </source>
</evidence>
<reference evidence="4" key="1">
    <citation type="journal article" date="2013" name="Genetics">
        <title>The draft genome and transcriptome of Panagrellus redivivus are shaped by the harsh demands of a free-living lifestyle.</title>
        <authorList>
            <person name="Srinivasan J."/>
            <person name="Dillman A.R."/>
            <person name="Macchietto M.G."/>
            <person name="Heikkinen L."/>
            <person name="Lakso M."/>
            <person name="Fracchia K.M."/>
            <person name="Antoshechkin I."/>
            <person name="Mortazavi A."/>
            <person name="Wong G."/>
            <person name="Sternberg P.W."/>
        </authorList>
    </citation>
    <scope>NUCLEOTIDE SEQUENCE [LARGE SCALE GENOMIC DNA]</scope>
    <source>
        <strain evidence="4">MT8872</strain>
    </source>
</reference>
<accession>A0A7E4ZRP9</accession>
<dbReference type="GO" id="GO:0008157">
    <property type="term" value="F:protein phosphatase 1 binding"/>
    <property type="evidence" value="ECO:0007669"/>
    <property type="project" value="TreeGrafter"/>
</dbReference>
<dbReference type="InterPro" id="IPR011107">
    <property type="entry name" value="PPI_Ypi1"/>
</dbReference>
<sequence length="116" mass="12476">MSTNTAVNTGEGSTVVTLDSAAPSTPVVEEEVIEVGDRTTVRPRVQWATDTVDNEEMGKKSSKCCCIYKKPKKWDDSSSSEDSDCETGHCRGHVEKKHKHHDHGDDNGAGPSSSAS</sequence>
<evidence type="ECO:0000313" key="5">
    <source>
        <dbReference type="WBParaSite" id="Pan_g13528.t1"/>
    </source>
</evidence>
<proteinExistence type="predicted"/>
<name>A0A7E4ZRP9_PANRE</name>
<dbReference type="Pfam" id="PF07491">
    <property type="entry name" value="PPI_Ypi1"/>
    <property type="match status" value="1"/>
</dbReference>
<keyword evidence="4" id="KW-1185">Reference proteome</keyword>
<protein>
    <recommendedName>
        <fullName evidence="1">E3 ubiquitin-protein ligase PPP1R11</fullName>
    </recommendedName>
    <alternativeName>
        <fullName evidence="2">Protein phosphatase 1 regulatory subunit 11</fullName>
    </alternativeName>
</protein>
<evidence type="ECO:0000256" key="1">
    <source>
        <dbReference type="ARBA" id="ARBA00021994"/>
    </source>
</evidence>
<dbReference type="WBParaSite" id="Pan_g13528.t1">
    <property type="protein sequence ID" value="Pan_g13528.t1"/>
    <property type="gene ID" value="Pan_g13528"/>
</dbReference>
<dbReference type="PANTHER" id="PTHR20835">
    <property type="entry name" value="E3 UBIQUITIN-PROTEIN LIGASE PPP1R11-RELATED"/>
    <property type="match status" value="1"/>
</dbReference>
<feature type="compositionally biased region" description="Polar residues" evidence="3">
    <location>
        <begin position="1"/>
        <end position="17"/>
    </location>
</feature>
<dbReference type="AlphaFoldDB" id="A0A7E4ZRP9"/>
<evidence type="ECO:0000313" key="4">
    <source>
        <dbReference type="Proteomes" id="UP000492821"/>
    </source>
</evidence>
<feature type="region of interest" description="Disordered" evidence="3">
    <location>
        <begin position="1"/>
        <end position="29"/>
    </location>
</feature>
<dbReference type="Proteomes" id="UP000492821">
    <property type="component" value="Unassembled WGS sequence"/>
</dbReference>